<dbReference type="SUPFAM" id="SSF52540">
    <property type="entry name" value="P-loop containing nucleoside triphosphate hydrolases"/>
    <property type="match status" value="2"/>
</dbReference>
<accession>A0A366E000</accession>
<keyword evidence="5" id="KW-0997">Cell inner membrane</keyword>
<keyword evidence="10" id="KW-1278">Translocase</keyword>
<comment type="caution">
    <text evidence="14">The sequence shown here is derived from an EMBL/GenBank/DDBJ whole genome shotgun (WGS) entry which is preliminary data.</text>
</comment>
<dbReference type="GO" id="GO:0016887">
    <property type="term" value="F:ATP hydrolysis activity"/>
    <property type="evidence" value="ECO:0007669"/>
    <property type="project" value="InterPro"/>
</dbReference>
<dbReference type="PANTHER" id="PTHR43776:SF7">
    <property type="entry name" value="D,D-DIPEPTIDE TRANSPORT ATP-BINDING PROTEIN DDPF-RELATED"/>
    <property type="match status" value="1"/>
</dbReference>
<comment type="similarity">
    <text evidence="2">Belongs to the ABC transporter superfamily.</text>
</comment>
<dbReference type="RefSeq" id="WP_113944218.1">
    <property type="nucleotide sequence ID" value="NZ_JBHEEG010000004.1"/>
</dbReference>
<evidence type="ECO:0000256" key="4">
    <source>
        <dbReference type="ARBA" id="ARBA00022475"/>
    </source>
</evidence>
<dbReference type="GO" id="GO:0005886">
    <property type="term" value="C:plasma membrane"/>
    <property type="evidence" value="ECO:0007669"/>
    <property type="project" value="UniProtKB-SubCell"/>
</dbReference>
<dbReference type="InterPro" id="IPR027417">
    <property type="entry name" value="P-loop_NTPase"/>
</dbReference>
<comment type="function">
    <text evidence="12">Probably part of an ABC transporter complex that could be involved in peptide import. Probably responsible for energy coupling to the transport system.</text>
</comment>
<evidence type="ECO:0000256" key="7">
    <source>
        <dbReference type="ARBA" id="ARBA00022840"/>
    </source>
</evidence>
<dbReference type="InterPro" id="IPR003439">
    <property type="entry name" value="ABC_transporter-like_ATP-bd"/>
</dbReference>
<name>A0A366E000_9HYPH</name>
<keyword evidence="8" id="KW-0571">Peptide transport</keyword>
<dbReference type="FunFam" id="3.40.50.300:FF:000016">
    <property type="entry name" value="Oligopeptide ABC transporter ATP-binding component"/>
    <property type="match status" value="1"/>
</dbReference>
<dbReference type="GO" id="GO:0055085">
    <property type="term" value="P:transmembrane transport"/>
    <property type="evidence" value="ECO:0007669"/>
    <property type="project" value="UniProtKB-ARBA"/>
</dbReference>
<evidence type="ECO:0000256" key="11">
    <source>
        <dbReference type="ARBA" id="ARBA00023136"/>
    </source>
</evidence>
<keyword evidence="7 14" id="KW-0067">ATP-binding</keyword>
<evidence type="ECO:0000256" key="2">
    <source>
        <dbReference type="ARBA" id="ARBA00005417"/>
    </source>
</evidence>
<dbReference type="Proteomes" id="UP000252893">
    <property type="component" value="Unassembled WGS sequence"/>
</dbReference>
<dbReference type="PROSITE" id="PS50893">
    <property type="entry name" value="ABC_TRANSPORTER_2"/>
    <property type="match status" value="2"/>
</dbReference>
<sequence length="544" mass="59802">MNPLLEIDSLTLRVGQSGPQVVKQVSFHVGSGEIVGVVGESGSGKTMVARAVMKLLPKTIQPINGTIRFDDEDVFAMNGTAIRSIRGKRIAMIFQEPMTSLNPSLTIGRQLEEGLELHYPQESKKERRLKIINMLEKVGIKDGEKALSAHPHQFSGGMRQRIMIASAMLLQPDLLIADEPTTALDAVVQREIMELLLKLTRENSTSVLLISHDLPMVARYCDRIVVMRYGDLVEEGLTEQVLSNPQHDYTRKLLSTLPRRIPARAPASGEALMQADNIIVDFIGNKSLFQKAPVKTALDDVSVTIFPKEVVAIVGGSGSGKTTLARVIAGLVQPKSGTLSYKGQQVSRKNNHFNDYRFNCQLVFQDPYSSLDPRMKIGQLVAEPLRLSEGLSAAEKSALVKSTLEDVGLGGDFAERFPHELSGGQRQRIAIARALVRRPAFLIADEAVSALDVTVRAQVLDLLAELQERYGFACLFISHDLGVVEQIADRVVVMKDGKIIEQGTRDAIFDHPQTDYTRQLLSAIPILETTGTGGVRLKWRNEAA</sequence>
<evidence type="ECO:0000313" key="15">
    <source>
        <dbReference type="Proteomes" id="UP000252893"/>
    </source>
</evidence>
<dbReference type="NCBIfam" id="NF008453">
    <property type="entry name" value="PRK11308.1"/>
    <property type="match status" value="2"/>
</dbReference>
<dbReference type="InterPro" id="IPR013563">
    <property type="entry name" value="Oligopep_ABC_C"/>
</dbReference>
<keyword evidence="9" id="KW-0653">Protein transport</keyword>
<gene>
    <name evidence="14" type="ORF">DFR47_103255</name>
</gene>
<dbReference type="AlphaFoldDB" id="A0A366E000"/>
<dbReference type="Pfam" id="PF08352">
    <property type="entry name" value="oligo_HPY"/>
    <property type="match status" value="2"/>
</dbReference>
<dbReference type="InterPro" id="IPR003593">
    <property type="entry name" value="AAA+_ATPase"/>
</dbReference>
<dbReference type="Pfam" id="PF00005">
    <property type="entry name" value="ABC_tran"/>
    <property type="match status" value="2"/>
</dbReference>
<evidence type="ECO:0000256" key="3">
    <source>
        <dbReference type="ARBA" id="ARBA00022448"/>
    </source>
</evidence>
<dbReference type="InterPro" id="IPR017871">
    <property type="entry name" value="ABC_transporter-like_CS"/>
</dbReference>
<dbReference type="PROSITE" id="PS00211">
    <property type="entry name" value="ABC_TRANSPORTER_1"/>
    <property type="match status" value="2"/>
</dbReference>
<evidence type="ECO:0000313" key="14">
    <source>
        <dbReference type="EMBL" id="RBO95691.1"/>
    </source>
</evidence>
<keyword evidence="6" id="KW-0547">Nucleotide-binding</keyword>
<evidence type="ECO:0000256" key="9">
    <source>
        <dbReference type="ARBA" id="ARBA00022927"/>
    </source>
</evidence>
<keyword evidence="3" id="KW-0813">Transport</keyword>
<dbReference type="SMART" id="SM00382">
    <property type="entry name" value="AAA"/>
    <property type="match status" value="2"/>
</dbReference>
<reference evidence="14 15" key="1">
    <citation type="submission" date="2018-06" db="EMBL/GenBank/DDBJ databases">
        <title>Genomic Encyclopedia of Type Strains, Phase IV (KMG-IV): sequencing the most valuable type-strain genomes for metagenomic binning, comparative biology and taxonomic classification.</title>
        <authorList>
            <person name="Goeker M."/>
        </authorList>
    </citation>
    <scope>NUCLEOTIDE SEQUENCE [LARGE SCALE GENOMIC DNA]</scope>
    <source>
        <strain evidence="14 15">DSM 25619</strain>
    </source>
</reference>
<feature type="domain" description="ABC transporter" evidence="13">
    <location>
        <begin position="283"/>
        <end position="521"/>
    </location>
</feature>
<comment type="subcellular location">
    <subcellularLocation>
        <location evidence="1">Cell inner membrane</location>
        <topology evidence="1">Peripheral membrane protein</topology>
    </subcellularLocation>
</comment>
<protein>
    <submittedName>
        <fullName evidence="14">Peptide/nickel transport system ATP-binding protein</fullName>
    </submittedName>
</protein>
<dbReference type="Gene3D" id="3.40.50.300">
    <property type="entry name" value="P-loop containing nucleotide triphosphate hydrolases"/>
    <property type="match status" value="2"/>
</dbReference>
<dbReference type="GO" id="GO:0015031">
    <property type="term" value="P:protein transport"/>
    <property type="evidence" value="ECO:0007669"/>
    <property type="project" value="UniProtKB-KW"/>
</dbReference>
<evidence type="ECO:0000256" key="1">
    <source>
        <dbReference type="ARBA" id="ARBA00004417"/>
    </source>
</evidence>
<organism evidence="14 15">
    <name type="scientific">Pseudochrobactrum asaccharolyticum</name>
    <dbReference type="NCBI Taxonomy" id="354351"/>
    <lineage>
        <taxon>Bacteria</taxon>
        <taxon>Pseudomonadati</taxon>
        <taxon>Pseudomonadota</taxon>
        <taxon>Alphaproteobacteria</taxon>
        <taxon>Hyphomicrobiales</taxon>
        <taxon>Brucellaceae</taxon>
        <taxon>Pseudochrobactrum</taxon>
    </lineage>
</organism>
<dbReference type="InterPro" id="IPR050319">
    <property type="entry name" value="ABC_transp_ATP-bind"/>
</dbReference>
<dbReference type="GO" id="GO:0015833">
    <property type="term" value="P:peptide transport"/>
    <property type="evidence" value="ECO:0007669"/>
    <property type="project" value="UniProtKB-KW"/>
</dbReference>
<keyword evidence="4" id="KW-1003">Cell membrane</keyword>
<keyword evidence="15" id="KW-1185">Reference proteome</keyword>
<evidence type="ECO:0000256" key="12">
    <source>
        <dbReference type="ARBA" id="ARBA00025070"/>
    </source>
</evidence>
<dbReference type="CDD" id="cd03257">
    <property type="entry name" value="ABC_NikE_OppD_transporters"/>
    <property type="match status" value="2"/>
</dbReference>
<feature type="domain" description="ABC transporter" evidence="13">
    <location>
        <begin position="5"/>
        <end position="254"/>
    </location>
</feature>
<dbReference type="GO" id="GO:0005524">
    <property type="term" value="F:ATP binding"/>
    <property type="evidence" value="ECO:0007669"/>
    <property type="project" value="UniProtKB-KW"/>
</dbReference>
<dbReference type="EMBL" id="QNRH01000003">
    <property type="protein sequence ID" value="RBO95691.1"/>
    <property type="molecule type" value="Genomic_DNA"/>
</dbReference>
<evidence type="ECO:0000256" key="8">
    <source>
        <dbReference type="ARBA" id="ARBA00022856"/>
    </source>
</evidence>
<keyword evidence="11" id="KW-0472">Membrane</keyword>
<evidence type="ECO:0000259" key="13">
    <source>
        <dbReference type="PROSITE" id="PS50893"/>
    </source>
</evidence>
<evidence type="ECO:0000256" key="10">
    <source>
        <dbReference type="ARBA" id="ARBA00022967"/>
    </source>
</evidence>
<evidence type="ECO:0000256" key="5">
    <source>
        <dbReference type="ARBA" id="ARBA00022519"/>
    </source>
</evidence>
<dbReference type="NCBIfam" id="NF007739">
    <property type="entry name" value="PRK10419.1"/>
    <property type="match status" value="2"/>
</dbReference>
<dbReference type="OrthoDB" id="9784450at2"/>
<dbReference type="PANTHER" id="PTHR43776">
    <property type="entry name" value="TRANSPORT ATP-BINDING PROTEIN"/>
    <property type="match status" value="1"/>
</dbReference>
<proteinExistence type="inferred from homology"/>
<evidence type="ECO:0000256" key="6">
    <source>
        <dbReference type="ARBA" id="ARBA00022741"/>
    </source>
</evidence>